<keyword evidence="1" id="KW-1185">Reference proteome</keyword>
<dbReference type="AlphaFoldDB" id="A0A5S6R577"/>
<evidence type="ECO:0000313" key="2">
    <source>
        <dbReference type="WBParaSite" id="TMUE_3000014670.1"/>
    </source>
</evidence>
<sequence>MLLYIVLFATAAYATSPICNIPQRQVTTTPATRLALPNPTVNRLLKLLLRDYNCRTSYKAPIWAAYEIVQALRVGRALEVTFRMAETVCVKDIPNHVRCPVIGGARKVQCTVRVVETVSADEMRCRALDATLLKQQAYKFVHFEQKRWWVQHTKTVIKVHHESSSMVEQRTELNRTALALLVVLTLNREQCISNQLVNYFGRTKLTSTNDAYEAVVYVAETECGKPRDISKIPRNVECAFVYPGKTYACLATISKPDNRLHDVVRCGPTDKVPENRLLRTPHESRIIH</sequence>
<name>A0A5S6R577_TRIMR</name>
<organism evidence="1 2">
    <name type="scientific">Trichuris muris</name>
    <name type="common">Mouse whipworm</name>
    <dbReference type="NCBI Taxonomy" id="70415"/>
    <lineage>
        <taxon>Eukaryota</taxon>
        <taxon>Metazoa</taxon>
        <taxon>Ecdysozoa</taxon>
        <taxon>Nematoda</taxon>
        <taxon>Enoplea</taxon>
        <taxon>Dorylaimia</taxon>
        <taxon>Trichinellida</taxon>
        <taxon>Trichuridae</taxon>
        <taxon>Trichuris</taxon>
    </lineage>
</organism>
<dbReference type="WBParaSite" id="TMUE_3000014670.1">
    <property type="protein sequence ID" value="TMUE_3000014670.1"/>
    <property type="gene ID" value="WBGene00289453"/>
</dbReference>
<dbReference type="Proteomes" id="UP000046395">
    <property type="component" value="Unassembled WGS sequence"/>
</dbReference>
<accession>A0A5S6R577</accession>
<evidence type="ECO:0000313" key="1">
    <source>
        <dbReference type="Proteomes" id="UP000046395"/>
    </source>
</evidence>
<reference evidence="2" key="1">
    <citation type="submission" date="2019-12" db="UniProtKB">
        <authorList>
            <consortium name="WormBaseParasite"/>
        </authorList>
    </citation>
    <scope>IDENTIFICATION</scope>
</reference>
<proteinExistence type="predicted"/>
<protein>
    <submittedName>
        <fullName evidence="2">Cystatin domain-containing protein</fullName>
    </submittedName>
</protein>